<feature type="compositionally biased region" description="Basic residues" evidence="2">
    <location>
        <begin position="785"/>
        <end position="802"/>
    </location>
</feature>
<feature type="region of interest" description="Disordered" evidence="2">
    <location>
        <begin position="641"/>
        <end position="1300"/>
    </location>
</feature>
<evidence type="ECO:0000313" key="5">
    <source>
        <dbReference type="Proteomes" id="UP001168821"/>
    </source>
</evidence>
<feature type="compositionally biased region" description="Polar residues" evidence="2">
    <location>
        <begin position="650"/>
        <end position="660"/>
    </location>
</feature>
<dbReference type="CDD" id="cd00882">
    <property type="entry name" value="Ras_like_GTPase"/>
    <property type="match status" value="1"/>
</dbReference>
<dbReference type="InterPro" id="IPR025662">
    <property type="entry name" value="Sigma_54_int_dom_ATP-bd_1"/>
</dbReference>
<feature type="compositionally biased region" description="Basic and acidic residues" evidence="2">
    <location>
        <begin position="713"/>
        <end position="725"/>
    </location>
</feature>
<feature type="compositionally biased region" description="Basic and acidic residues" evidence="2">
    <location>
        <begin position="691"/>
        <end position="704"/>
    </location>
</feature>
<dbReference type="EMBL" id="JALNTZ010000004">
    <property type="protein sequence ID" value="KAJ3655977.1"/>
    <property type="molecule type" value="Genomic_DNA"/>
</dbReference>
<feature type="compositionally biased region" description="Basic residues" evidence="2">
    <location>
        <begin position="741"/>
        <end position="753"/>
    </location>
</feature>
<dbReference type="PANTHER" id="PTHR32046:SF11">
    <property type="entry name" value="IMMUNE-ASSOCIATED NUCLEOTIDE-BINDING PROTEIN 10-LIKE"/>
    <property type="match status" value="1"/>
</dbReference>
<organism evidence="4 5">
    <name type="scientific">Zophobas morio</name>
    <dbReference type="NCBI Taxonomy" id="2755281"/>
    <lineage>
        <taxon>Eukaryota</taxon>
        <taxon>Metazoa</taxon>
        <taxon>Ecdysozoa</taxon>
        <taxon>Arthropoda</taxon>
        <taxon>Hexapoda</taxon>
        <taxon>Insecta</taxon>
        <taxon>Pterygota</taxon>
        <taxon>Neoptera</taxon>
        <taxon>Endopterygota</taxon>
        <taxon>Coleoptera</taxon>
        <taxon>Polyphaga</taxon>
        <taxon>Cucujiformia</taxon>
        <taxon>Tenebrionidae</taxon>
        <taxon>Zophobas</taxon>
    </lineage>
</organism>
<comment type="caution">
    <text evidence="4">The sequence shown here is derived from an EMBL/GenBank/DDBJ whole genome shotgun (WGS) entry which is preliminary data.</text>
</comment>
<feature type="compositionally biased region" description="Basic and acidic residues" evidence="2">
    <location>
        <begin position="1024"/>
        <end position="1034"/>
    </location>
</feature>
<feature type="compositionally biased region" description="Basic residues" evidence="2">
    <location>
        <begin position="898"/>
        <end position="907"/>
    </location>
</feature>
<feature type="compositionally biased region" description="Basic and acidic residues" evidence="2">
    <location>
        <begin position="1241"/>
        <end position="1282"/>
    </location>
</feature>
<dbReference type="PANTHER" id="PTHR32046">
    <property type="entry name" value="G DOMAIN-CONTAINING PROTEIN"/>
    <property type="match status" value="1"/>
</dbReference>
<protein>
    <recommendedName>
        <fullName evidence="3">DUF8206 domain-containing protein</fullName>
    </recommendedName>
</protein>
<name>A0AA38ILE2_9CUCU</name>
<keyword evidence="1" id="KW-0175">Coiled coil</keyword>
<proteinExistence type="predicted"/>
<evidence type="ECO:0000313" key="4">
    <source>
        <dbReference type="EMBL" id="KAJ3655977.1"/>
    </source>
</evidence>
<dbReference type="InterPro" id="IPR027417">
    <property type="entry name" value="P-loop_NTPase"/>
</dbReference>
<feature type="coiled-coil region" evidence="1">
    <location>
        <begin position="439"/>
        <end position="470"/>
    </location>
</feature>
<dbReference type="Gene3D" id="3.40.50.300">
    <property type="entry name" value="P-loop containing nucleotide triphosphate hydrolases"/>
    <property type="match status" value="1"/>
</dbReference>
<accession>A0AA38ILE2</accession>
<evidence type="ECO:0000256" key="1">
    <source>
        <dbReference type="SAM" id="Coils"/>
    </source>
</evidence>
<keyword evidence="5" id="KW-1185">Reference proteome</keyword>
<dbReference type="Pfam" id="PF26633">
    <property type="entry name" value="DUF8206"/>
    <property type="match status" value="1"/>
</dbReference>
<evidence type="ECO:0000256" key="2">
    <source>
        <dbReference type="SAM" id="MobiDB-lite"/>
    </source>
</evidence>
<dbReference type="PROSITE" id="PS00675">
    <property type="entry name" value="SIGMA54_INTERACT_1"/>
    <property type="match status" value="1"/>
</dbReference>
<feature type="compositionally biased region" description="Basic and acidic residues" evidence="2">
    <location>
        <begin position="1084"/>
        <end position="1122"/>
    </location>
</feature>
<feature type="compositionally biased region" description="Basic and acidic residues" evidence="2">
    <location>
        <begin position="1130"/>
        <end position="1176"/>
    </location>
</feature>
<feature type="compositionally biased region" description="Basic and acidic residues" evidence="2">
    <location>
        <begin position="754"/>
        <end position="766"/>
    </location>
</feature>
<gene>
    <name evidence="4" type="ORF">Zmor_015084</name>
</gene>
<dbReference type="InterPro" id="IPR058519">
    <property type="entry name" value="DUF8206"/>
</dbReference>
<feature type="compositionally biased region" description="Polar residues" evidence="2">
    <location>
        <begin position="1069"/>
        <end position="1078"/>
    </location>
</feature>
<dbReference type="SUPFAM" id="SSF52540">
    <property type="entry name" value="P-loop containing nucleoside triphosphate hydrolases"/>
    <property type="match status" value="1"/>
</dbReference>
<feature type="compositionally biased region" description="Basic residues" evidence="2">
    <location>
        <begin position="838"/>
        <end position="847"/>
    </location>
</feature>
<feature type="compositionally biased region" description="Basic and acidic residues" evidence="2">
    <location>
        <begin position="910"/>
        <end position="961"/>
    </location>
</feature>
<evidence type="ECO:0000259" key="3">
    <source>
        <dbReference type="Pfam" id="PF26633"/>
    </source>
</evidence>
<dbReference type="Proteomes" id="UP001168821">
    <property type="component" value="Unassembled WGS sequence"/>
</dbReference>
<feature type="compositionally biased region" description="Basic and acidic residues" evidence="2">
    <location>
        <begin position="866"/>
        <end position="897"/>
    </location>
</feature>
<feature type="compositionally biased region" description="Basic and acidic residues" evidence="2">
    <location>
        <begin position="969"/>
        <end position="988"/>
    </location>
</feature>
<reference evidence="4" key="1">
    <citation type="journal article" date="2023" name="G3 (Bethesda)">
        <title>Whole genome assemblies of Zophobas morio and Tenebrio molitor.</title>
        <authorList>
            <person name="Kaur S."/>
            <person name="Stinson S.A."/>
            <person name="diCenzo G.C."/>
        </authorList>
    </citation>
    <scope>NUCLEOTIDE SEQUENCE</scope>
    <source>
        <strain evidence="4">QUZm001</strain>
    </source>
</reference>
<sequence length="1300" mass="150101">MWDRIRGIIKDNKTTDCDVNLLLFGETGVGKSTLINSISNYFNYPNFKKAQKGKIDVLIPMCINMSEGGKVHGTPNDNEMHNNGESSTQQVKVYLFPIKMGGKTFNLRLIDTPGVGDTRGLERDNVNLDNILAYLATLQQLHAICFVLKSNQTRFTKFFVYCLKQILTRLDKSASENIIFITTYSKTTRYSARETKHHCLIPLVKDIQSRPPHVNIPLTNDNTFALDNETMTALLEIKEGITFSKYEMEGLEQSWKVSSNEIRRLLKYIIGDFKKGALKPHDVGNTISINEVRFLIEQLSTPIAKVSELIQDNIRLLDRHKERFNLETQTVDQLKTQLYIPCVDLEVKELEQPVTVCTDTKCADVVKVNNVTQWHYKQRCHKRCTLSGVPKEMVGDPRLIRCTAMSGEKCKRCGCPWQVHMHIYKETKKVDVHKEDQSVKNAIKNKEEFRVHIEQLMKDLNKRRSELEKEGQTVSRIIAKFSYFLQEHALTPFNDAYNDYLNQLIKNEKHLGKYADQDVIDKLETLLSQHLVLQKTFQESAKNFQMEGTNSDLTPAGIKKSITELYSLKHMGRIIQQLIQKSSSCRHRETQKNFSCVVSPAIDLDQKTAEEQQYKYYKSPESEYNPDNYYDPDYTVTYMSRASDSEENRSPNYRDSSSRQPFMYRDEDRQFPNSRNFRNGHGSPSRYYSKRSPERRNRNETKEKHSSRHHHLEKREKSSRDEKLPRKNRSSRRSRSPEVSHRRHHKVSPRRRQHSSDSYDSDDRSNRRSSRRRYSDDDRPARSSSRVKRSKTQKGRISHKHHNSDDERPQKSNRAKKNSSPQSTDSEESYDSNTDKKSSRKGKHSKHKDYSDSDDSTKNGVNRSKNQKEPKSTKSSKTDRNVSKSEQETRARNDKSSRSGRKKHAGRKSSPVDKHPTKSSRKERSTKEKGSKSQKKSKSEDESCDSDDKRSVRSSSDHEARNATSSDETSFKEDEIHKHHKSDDERPKKSNRVKKNSSSQSRDSEESYDSSTEKKSSRRHRRRSQSDDSHDRNSVKSSRKSKHEDNSDSDDSTKNSGNRSKNQKEPKSTKSSKTDSNVSKSRKERSTKEKDSKNQKKPKSEDESSDSDDKRSVRSSSDHEARNGTSSDETSFKEDEIHKHHKSDDGRPKKSDRAEKDSSPRSTDSEKSYDSSTEKKSSRRHRRRSQSDDSDDRNSVKSSRKGKHEDNSDSDDSTKNSGNRSKNQKEPKFTKSSKTDSNVSESRKECSTKEKSSKNQKKLKFEDESCDSDDKRSVRSSSDLETKNVPSSDETSFEAIENEE</sequence>
<feature type="compositionally biased region" description="Basic and acidic residues" evidence="2">
    <location>
        <begin position="848"/>
        <end position="857"/>
    </location>
</feature>
<feature type="domain" description="DUF8206" evidence="3">
    <location>
        <begin position="349"/>
        <end position="425"/>
    </location>
</feature>
<feature type="compositionally biased region" description="Polar residues" evidence="2">
    <location>
        <begin position="1230"/>
        <end position="1240"/>
    </location>
</feature>